<dbReference type="AlphaFoldDB" id="A0A7S4LM40"/>
<comment type="similarity">
    <text evidence="2 9">Belongs to the V-ATPase proteolipid subunit family.</text>
</comment>
<dbReference type="PRINTS" id="PR00122">
    <property type="entry name" value="VACATPASE"/>
</dbReference>
<dbReference type="SUPFAM" id="SSF81333">
    <property type="entry name" value="F1F0 ATP synthase subunit C"/>
    <property type="match status" value="1"/>
</dbReference>
<reference evidence="11" key="1">
    <citation type="submission" date="2021-01" db="EMBL/GenBank/DDBJ databases">
        <authorList>
            <person name="Corre E."/>
            <person name="Pelletier E."/>
            <person name="Niang G."/>
            <person name="Scheremetjew M."/>
            <person name="Finn R."/>
            <person name="Kale V."/>
            <person name="Holt S."/>
            <person name="Cochrane G."/>
            <person name="Meng A."/>
            <person name="Brown T."/>
            <person name="Cohen L."/>
        </authorList>
    </citation>
    <scope>NUCLEOTIDE SEQUENCE</scope>
    <source>
        <strain evidence="11">CCMP1594</strain>
    </source>
</reference>
<feature type="domain" description="V-ATPase proteolipid subunit C-like" evidence="10">
    <location>
        <begin position="84"/>
        <end position="143"/>
    </location>
</feature>
<name>A0A7S4LM40_9EUGL</name>
<dbReference type="GO" id="GO:0046961">
    <property type="term" value="F:proton-transporting ATPase activity, rotational mechanism"/>
    <property type="evidence" value="ECO:0007669"/>
    <property type="project" value="InterPro"/>
</dbReference>
<feature type="transmembrane region" description="Helical" evidence="9">
    <location>
        <begin position="39"/>
        <end position="60"/>
    </location>
</feature>
<feature type="domain" description="V-ATPase proteolipid subunit C-like" evidence="10">
    <location>
        <begin position="1"/>
        <end position="60"/>
    </location>
</feature>
<dbReference type="GO" id="GO:0005774">
    <property type="term" value="C:vacuolar membrane"/>
    <property type="evidence" value="ECO:0007669"/>
    <property type="project" value="UniProtKB-SubCell"/>
</dbReference>
<evidence type="ECO:0000256" key="6">
    <source>
        <dbReference type="ARBA" id="ARBA00022989"/>
    </source>
</evidence>
<feature type="transmembrane region" description="Helical" evidence="9">
    <location>
        <begin position="118"/>
        <end position="142"/>
    </location>
</feature>
<evidence type="ECO:0000256" key="7">
    <source>
        <dbReference type="ARBA" id="ARBA00023065"/>
    </source>
</evidence>
<dbReference type="NCBIfam" id="TIGR01100">
    <property type="entry name" value="V_ATP_synt_C"/>
    <property type="match status" value="1"/>
</dbReference>
<dbReference type="CDD" id="cd18175">
    <property type="entry name" value="ATP-synt_Vo_c_ATP6C_rpt1"/>
    <property type="match status" value="1"/>
</dbReference>
<organism evidence="11">
    <name type="scientific">Eutreptiella gymnastica</name>
    <dbReference type="NCBI Taxonomy" id="73025"/>
    <lineage>
        <taxon>Eukaryota</taxon>
        <taxon>Discoba</taxon>
        <taxon>Euglenozoa</taxon>
        <taxon>Euglenida</taxon>
        <taxon>Spirocuta</taxon>
        <taxon>Euglenophyceae</taxon>
        <taxon>Eutreptiales</taxon>
        <taxon>Eutreptiaceae</taxon>
        <taxon>Eutreptiella</taxon>
    </lineage>
</organism>
<dbReference type="InterPro" id="IPR000245">
    <property type="entry name" value="ATPase_proteolipid_csu"/>
</dbReference>
<evidence type="ECO:0000256" key="4">
    <source>
        <dbReference type="ARBA" id="ARBA00022692"/>
    </source>
</evidence>
<dbReference type="EMBL" id="HBJA01144340">
    <property type="protein sequence ID" value="CAE0838355.1"/>
    <property type="molecule type" value="Transcribed_RNA"/>
</dbReference>
<evidence type="ECO:0000256" key="1">
    <source>
        <dbReference type="ARBA" id="ARBA00004141"/>
    </source>
</evidence>
<dbReference type="CDD" id="cd18176">
    <property type="entry name" value="ATP-synt_Vo_c_ATP6C_rpt2"/>
    <property type="match status" value="1"/>
</dbReference>
<dbReference type="InterPro" id="IPR011555">
    <property type="entry name" value="ATPase_proteolipid_su_C_euk"/>
</dbReference>
<accession>A0A7S4LM40</accession>
<evidence type="ECO:0000256" key="2">
    <source>
        <dbReference type="ARBA" id="ARBA00007296"/>
    </source>
</evidence>
<dbReference type="InterPro" id="IPR002379">
    <property type="entry name" value="ATPase_proteolipid_c-like_dom"/>
</dbReference>
<keyword evidence="8 9" id="KW-0472">Membrane</keyword>
<evidence type="ECO:0000259" key="10">
    <source>
        <dbReference type="Pfam" id="PF00137"/>
    </source>
</evidence>
<keyword evidence="7 9" id="KW-0406">Ion transport</keyword>
<evidence type="ECO:0000313" key="11">
    <source>
        <dbReference type="EMBL" id="CAE0838355.1"/>
    </source>
</evidence>
<dbReference type="PANTHER" id="PTHR10263">
    <property type="entry name" value="V-TYPE PROTON ATPASE PROTEOLIPID SUBUNIT"/>
    <property type="match status" value="1"/>
</dbReference>
<keyword evidence="5 9" id="KW-0375">Hydrogen ion transport</keyword>
<keyword evidence="4 9" id="KW-0812">Transmembrane</keyword>
<comment type="subcellular location">
    <subcellularLocation>
        <location evidence="1">Membrane</location>
        <topology evidence="1">Multi-pass membrane protein</topology>
    </subcellularLocation>
    <subcellularLocation>
        <location evidence="9">Vacuole membrane</location>
        <topology evidence="9">Multi-pass membrane protein</topology>
    </subcellularLocation>
</comment>
<dbReference type="InterPro" id="IPR035921">
    <property type="entry name" value="F/V-ATP_Csub_sf"/>
</dbReference>
<dbReference type="Gene3D" id="1.20.120.610">
    <property type="entry name" value="lithium bound rotor ring of v- atpase"/>
    <property type="match status" value="1"/>
</dbReference>
<evidence type="ECO:0000256" key="5">
    <source>
        <dbReference type="ARBA" id="ARBA00022781"/>
    </source>
</evidence>
<keyword evidence="3 9" id="KW-0813">Transport</keyword>
<feature type="transmembrane region" description="Helical" evidence="9">
    <location>
        <begin position="81"/>
        <end position="103"/>
    </location>
</feature>
<proteinExistence type="inferred from homology"/>
<evidence type="ECO:0000256" key="9">
    <source>
        <dbReference type="RuleBase" id="RU363060"/>
    </source>
</evidence>
<dbReference type="GO" id="GO:0033179">
    <property type="term" value="C:proton-transporting V-type ATPase, V0 domain"/>
    <property type="evidence" value="ECO:0007669"/>
    <property type="project" value="InterPro"/>
</dbReference>
<dbReference type="FunFam" id="1.20.120.610:FF:000001">
    <property type="entry name" value="V-type proton ATPase proteolipid subunit"/>
    <property type="match status" value="1"/>
</dbReference>
<evidence type="ECO:0000256" key="3">
    <source>
        <dbReference type="ARBA" id="ARBA00022448"/>
    </source>
</evidence>
<keyword evidence="6 9" id="KW-1133">Transmembrane helix</keyword>
<sequence>MGAASALIFANLGAAYGTAKSGVGVAQLGIMAPLKIMRGIVPVVMAGILGIYGLIVAVIIAGGISPSLEKGVKGYTNFGGYIHFSAGLAAGMASLAAGLAIGIVGDSCVRAYGKQDKIFVAMILMLIFAEALGLYGLIISLLMNNAAQRANNDATCDILY</sequence>
<protein>
    <recommendedName>
        <fullName evidence="9">V-type proton ATPase proteolipid subunit</fullName>
    </recommendedName>
</protein>
<keyword evidence="9" id="KW-0926">Vacuole</keyword>
<gene>
    <name evidence="11" type="ORF">EGYM00163_LOCUS49727</name>
</gene>
<dbReference type="Pfam" id="PF00137">
    <property type="entry name" value="ATP-synt_C"/>
    <property type="match status" value="2"/>
</dbReference>
<evidence type="ECO:0000256" key="8">
    <source>
        <dbReference type="ARBA" id="ARBA00023136"/>
    </source>
</evidence>